<gene>
    <name evidence="1" type="ORF">AVEN_29693_1</name>
</gene>
<organism evidence="1 2">
    <name type="scientific">Araneus ventricosus</name>
    <name type="common">Orbweaver spider</name>
    <name type="synonym">Epeira ventricosa</name>
    <dbReference type="NCBI Taxonomy" id="182803"/>
    <lineage>
        <taxon>Eukaryota</taxon>
        <taxon>Metazoa</taxon>
        <taxon>Ecdysozoa</taxon>
        <taxon>Arthropoda</taxon>
        <taxon>Chelicerata</taxon>
        <taxon>Arachnida</taxon>
        <taxon>Araneae</taxon>
        <taxon>Araneomorphae</taxon>
        <taxon>Entelegynae</taxon>
        <taxon>Araneoidea</taxon>
        <taxon>Araneidae</taxon>
        <taxon>Araneus</taxon>
    </lineage>
</organism>
<dbReference type="EMBL" id="BGPR01039365">
    <property type="protein sequence ID" value="GBO15307.1"/>
    <property type="molecule type" value="Genomic_DNA"/>
</dbReference>
<name>A0A4Y2UV21_ARAVE</name>
<keyword evidence="2" id="KW-1185">Reference proteome</keyword>
<reference evidence="1 2" key="1">
    <citation type="journal article" date="2019" name="Sci. Rep.">
        <title>Orb-weaving spider Araneus ventricosus genome elucidates the spidroin gene catalogue.</title>
        <authorList>
            <person name="Kono N."/>
            <person name="Nakamura H."/>
            <person name="Ohtoshi R."/>
            <person name="Moran D.A.P."/>
            <person name="Shinohara A."/>
            <person name="Yoshida Y."/>
            <person name="Fujiwara M."/>
            <person name="Mori M."/>
            <person name="Tomita M."/>
            <person name="Arakawa K."/>
        </authorList>
    </citation>
    <scope>NUCLEOTIDE SEQUENCE [LARGE SCALE GENOMIC DNA]</scope>
</reference>
<comment type="caution">
    <text evidence="1">The sequence shown here is derived from an EMBL/GenBank/DDBJ whole genome shotgun (WGS) entry which is preliminary data.</text>
</comment>
<dbReference type="PANTHER" id="PTHR46601">
    <property type="entry name" value="ULP_PROTEASE DOMAIN-CONTAINING PROTEIN"/>
    <property type="match status" value="1"/>
</dbReference>
<dbReference type="OrthoDB" id="10062343at2759"/>
<accession>A0A4Y2UV21</accession>
<protein>
    <submittedName>
        <fullName evidence="1">Uncharacterized protein</fullName>
    </submittedName>
</protein>
<sequence>MVRTAKNLVKQTGILSSPNRKAGKPLCAKTVKEVHDFYFCDEVSRVMPGKKDFLSIYVNGIKTHAQKHLILGNLNDVYIRFRELYPETKVGFSKFAEIRPKNCVLAGASGTHAVRVCTIHQNVKLMLTAIQQSNFTIEEENYYLKTYQHCLPLMMCNPAQSACYFGKCSECPGSENLAQKISDFFNNTGVENITFKQWLSTNRLTLETLVKSSEDFTAFLIEKLQLLLQHSFIATERATFLKELKVNLKINEVIALGDLAENYSFILQDAAQGFHWNNAQATIHPFVAYFLDDKNNLAHENLAIISDCLIHNTVVVHLFQKYLISHLTEICKVTIKKKLLFL</sequence>
<proteinExistence type="predicted"/>
<evidence type="ECO:0000313" key="1">
    <source>
        <dbReference type="EMBL" id="GBO15307.1"/>
    </source>
</evidence>
<evidence type="ECO:0000313" key="2">
    <source>
        <dbReference type="Proteomes" id="UP000499080"/>
    </source>
</evidence>
<dbReference type="Proteomes" id="UP000499080">
    <property type="component" value="Unassembled WGS sequence"/>
</dbReference>
<dbReference type="PANTHER" id="PTHR46601:SF1">
    <property type="entry name" value="ADF-H DOMAIN-CONTAINING PROTEIN"/>
    <property type="match status" value="1"/>
</dbReference>
<dbReference type="AlphaFoldDB" id="A0A4Y2UV21"/>